<reference evidence="2 3" key="2">
    <citation type="submission" date="2018-11" db="EMBL/GenBank/DDBJ databases">
        <authorList>
            <consortium name="Pathogen Informatics"/>
        </authorList>
    </citation>
    <scope>NUCLEOTIDE SEQUENCE [LARGE SCALE GENOMIC DNA]</scope>
</reference>
<protein>
    <submittedName>
        <fullName evidence="4">Col_cuticle_N domain-containing protein</fullName>
    </submittedName>
</protein>
<dbReference type="AlphaFoldDB" id="A0A183CY93"/>
<keyword evidence="3" id="KW-1185">Reference proteome</keyword>
<reference evidence="4" key="1">
    <citation type="submission" date="2016-06" db="UniProtKB">
        <authorList>
            <consortium name="WormBaseParasite"/>
        </authorList>
    </citation>
    <scope>IDENTIFICATION</scope>
</reference>
<evidence type="ECO:0000313" key="3">
    <source>
        <dbReference type="Proteomes" id="UP000271098"/>
    </source>
</evidence>
<keyword evidence="1" id="KW-1133">Transmembrane helix</keyword>
<accession>A0A183CY93</accession>
<keyword evidence="1" id="KW-0812">Transmembrane</keyword>
<dbReference type="EMBL" id="UYRT01001728">
    <property type="protein sequence ID" value="VDK30042.1"/>
    <property type="molecule type" value="Genomic_DNA"/>
</dbReference>
<evidence type="ECO:0000313" key="2">
    <source>
        <dbReference type="EMBL" id="VDK30042.1"/>
    </source>
</evidence>
<organism evidence="4">
    <name type="scientific">Gongylonema pulchrum</name>
    <dbReference type="NCBI Taxonomy" id="637853"/>
    <lineage>
        <taxon>Eukaryota</taxon>
        <taxon>Metazoa</taxon>
        <taxon>Ecdysozoa</taxon>
        <taxon>Nematoda</taxon>
        <taxon>Chromadorea</taxon>
        <taxon>Rhabditida</taxon>
        <taxon>Spirurina</taxon>
        <taxon>Spiruromorpha</taxon>
        <taxon>Spiruroidea</taxon>
        <taxon>Gongylonematidae</taxon>
        <taxon>Gongylonema</taxon>
    </lineage>
</organism>
<keyword evidence="1" id="KW-0472">Membrane</keyword>
<dbReference type="Proteomes" id="UP000271098">
    <property type="component" value="Unassembled WGS sequence"/>
</dbReference>
<sequence>MLPNILLFDSVPHSVFYLVMFPTGLALINVIKSESTPATEKSHLKMKDYEKYNRAFAFAIATNATVIIACAVVVPFTISEIVQMKHEILAGVKHFHRRLDHIEHDLPQNGNSFVDSSERTQRAVKISQLLQDHERSEIL</sequence>
<name>A0A183CY93_9BILA</name>
<feature type="transmembrane region" description="Helical" evidence="1">
    <location>
        <begin position="14"/>
        <end position="31"/>
    </location>
</feature>
<gene>
    <name evidence="2" type="ORF">GPUH_LOCUS1433</name>
</gene>
<evidence type="ECO:0000313" key="4">
    <source>
        <dbReference type="WBParaSite" id="GPUH_0000143701-mRNA-1"/>
    </source>
</evidence>
<evidence type="ECO:0000256" key="1">
    <source>
        <dbReference type="SAM" id="Phobius"/>
    </source>
</evidence>
<dbReference type="WBParaSite" id="GPUH_0000143701-mRNA-1">
    <property type="protein sequence ID" value="GPUH_0000143701-mRNA-1"/>
    <property type="gene ID" value="GPUH_0000143701"/>
</dbReference>
<proteinExistence type="predicted"/>
<feature type="transmembrane region" description="Helical" evidence="1">
    <location>
        <begin position="52"/>
        <end position="78"/>
    </location>
</feature>